<evidence type="ECO:0000313" key="3">
    <source>
        <dbReference type="Proteomes" id="UP000261032"/>
    </source>
</evidence>
<feature type="domain" description="Glycosyltransferase 2-like" evidence="1">
    <location>
        <begin position="9"/>
        <end position="181"/>
    </location>
</feature>
<organism evidence="2 3">
    <name type="scientific">Thomasclavelia ramosa</name>
    <dbReference type="NCBI Taxonomy" id="1547"/>
    <lineage>
        <taxon>Bacteria</taxon>
        <taxon>Bacillati</taxon>
        <taxon>Bacillota</taxon>
        <taxon>Erysipelotrichia</taxon>
        <taxon>Erysipelotrichales</taxon>
        <taxon>Coprobacillaceae</taxon>
        <taxon>Thomasclavelia</taxon>
    </lineage>
</organism>
<accession>A0A3E3EBI3</accession>
<dbReference type="PANTHER" id="PTHR43685">
    <property type="entry name" value="GLYCOSYLTRANSFERASE"/>
    <property type="match status" value="1"/>
</dbReference>
<evidence type="ECO:0000313" key="2">
    <source>
        <dbReference type="EMBL" id="RGD84062.1"/>
    </source>
</evidence>
<name>A0A3E3EBI3_9FIRM</name>
<dbReference type="Proteomes" id="UP000261032">
    <property type="component" value="Unassembled WGS sequence"/>
</dbReference>
<gene>
    <name evidence="2" type="ORF">DXB93_11985</name>
</gene>
<dbReference type="InterPro" id="IPR001173">
    <property type="entry name" value="Glyco_trans_2-like"/>
</dbReference>
<proteinExistence type="predicted"/>
<dbReference type="PANTHER" id="PTHR43685:SF2">
    <property type="entry name" value="GLYCOSYLTRANSFERASE 2-LIKE DOMAIN-CONTAINING PROTEIN"/>
    <property type="match status" value="1"/>
</dbReference>
<sequence>MSEKTNRVSIVVMCYKNEDNLLKTIQSILMQTFKDYQIIISDDCSPRFNNAILKQIKNKLDQEQVNYLINKNEHNIGTVKHFNNLIKFSSGEIIVPLSCGDEFYNKDVLKNIVNMFNISNYSVITGRREAMKNGKIKLMPNNNEVDIIKSNNNRIINYICRYFNLISGSCTYYKKIIFEKHGYFDESYTLLEDCPYFLKLLMKDERIGFLDQVCIRYEMSGVSNGLMHPLLKEDFSKLYKNIKADYYPSLSYITKRCINYRINTQDKGFLSKIRYFDVLSMLVYNSIKNK</sequence>
<dbReference type="EMBL" id="QUSL01000019">
    <property type="protein sequence ID" value="RGD84062.1"/>
    <property type="molecule type" value="Genomic_DNA"/>
</dbReference>
<dbReference type="GO" id="GO:0016740">
    <property type="term" value="F:transferase activity"/>
    <property type="evidence" value="ECO:0007669"/>
    <property type="project" value="UniProtKB-KW"/>
</dbReference>
<dbReference type="SUPFAM" id="SSF53448">
    <property type="entry name" value="Nucleotide-diphospho-sugar transferases"/>
    <property type="match status" value="1"/>
</dbReference>
<dbReference type="InterPro" id="IPR029044">
    <property type="entry name" value="Nucleotide-diphossugar_trans"/>
</dbReference>
<reference evidence="2 3" key="1">
    <citation type="submission" date="2018-08" db="EMBL/GenBank/DDBJ databases">
        <title>A genome reference for cultivated species of the human gut microbiota.</title>
        <authorList>
            <person name="Zou Y."/>
            <person name="Xue W."/>
            <person name="Luo G."/>
        </authorList>
    </citation>
    <scope>NUCLEOTIDE SEQUENCE [LARGE SCALE GENOMIC DNA]</scope>
    <source>
        <strain evidence="2 3">OM06-4</strain>
    </source>
</reference>
<evidence type="ECO:0000259" key="1">
    <source>
        <dbReference type="Pfam" id="PF00535"/>
    </source>
</evidence>
<dbReference type="InterPro" id="IPR050834">
    <property type="entry name" value="Glycosyltransf_2"/>
</dbReference>
<dbReference type="Pfam" id="PF00535">
    <property type="entry name" value="Glycos_transf_2"/>
    <property type="match status" value="1"/>
</dbReference>
<comment type="caution">
    <text evidence="2">The sequence shown here is derived from an EMBL/GenBank/DDBJ whole genome shotgun (WGS) entry which is preliminary data.</text>
</comment>
<keyword evidence="2" id="KW-0808">Transferase</keyword>
<dbReference type="Gene3D" id="3.90.550.10">
    <property type="entry name" value="Spore Coat Polysaccharide Biosynthesis Protein SpsA, Chain A"/>
    <property type="match status" value="1"/>
</dbReference>
<dbReference type="RefSeq" id="WP_117581828.1">
    <property type="nucleotide sequence ID" value="NZ_QUSL01000019.1"/>
</dbReference>
<protein>
    <submittedName>
        <fullName evidence="2">Glycosyltransferase</fullName>
    </submittedName>
</protein>
<dbReference type="AlphaFoldDB" id="A0A3E3EBI3"/>